<keyword evidence="6" id="KW-0627">Porphyrin biosynthesis</keyword>
<evidence type="ECO:0000256" key="9">
    <source>
        <dbReference type="ARBA" id="ARBA00040167"/>
    </source>
</evidence>
<dbReference type="InParanoid" id="A0A2P6NP79"/>
<dbReference type="Proteomes" id="UP000241769">
    <property type="component" value="Unassembled WGS sequence"/>
</dbReference>
<dbReference type="FunFam" id="3.40.50.10090:FF:000003">
    <property type="entry name" value="uroporphyrinogen-III synthase"/>
    <property type="match status" value="1"/>
</dbReference>
<evidence type="ECO:0000256" key="8">
    <source>
        <dbReference type="ARBA" id="ARBA00032649"/>
    </source>
</evidence>
<accession>A0A2P6NP79</accession>
<dbReference type="EC" id="4.2.1.75" evidence="3"/>
<keyword evidence="5" id="KW-0456">Lyase</keyword>
<dbReference type="SUPFAM" id="SSF69618">
    <property type="entry name" value="HemD-like"/>
    <property type="match status" value="1"/>
</dbReference>
<evidence type="ECO:0000259" key="11">
    <source>
        <dbReference type="Pfam" id="PF02602"/>
    </source>
</evidence>
<dbReference type="STRING" id="1890364.A0A2P6NP79"/>
<evidence type="ECO:0000256" key="4">
    <source>
        <dbReference type="ARBA" id="ARBA00023133"/>
    </source>
</evidence>
<sequence>MEGNRCKMYLLKKEREGEDSYRQAAEKEGFDVHFVTLLEFHYVNQSDLAQRLLDTDAYSGLIITSQRAVTAMEKVWDVDKMTKWRDKKIYSFGRETVKSLAILLDVSQEKQHIIGRECINAGDLAGHISTTHTSHHLPLLFLCGNKRREELPRHLHHKNVHFSELIVYQTESSAEASKDMDEIFRGQDGRWIVFFSPSGVDIACLGPTTGEALESHRERLGISCTIVVSSKPNAPSLMEEITSHQKVFVKGP</sequence>
<dbReference type="PANTHER" id="PTHR12390:SF0">
    <property type="entry name" value="UROPORPHYRINOGEN-III SYNTHASE"/>
    <property type="match status" value="1"/>
</dbReference>
<dbReference type="CDD" id="cd06578">
    <property type="entry name" value="HemD"/>
    <property type="match status" value="1"/>
</dbReference>
<organism evidence="12 13">
    <name type="scientific">Planoprotostelium fungivorum</name>
    <dbReference type="NCBI Taxonomy" id="1890364"/>
    <lineage>
        <taxon>Eukaryota</taxon>
        <taxon>Amoebozoa</taxon>
        <taxon>Evosea</taxon>
        <taxon>Variosea</taxon>
        <taxon>Cavosteliida</taxon>
        <taxon>Cavosteliaceae</taxon>
        <taxon>Planoprotostelium</taxon>
    </lineage>
</organism>
<dbReference type="GO" id="GO:0006785">
    <property type="term" value="P:heme B biosynthetic process"/>
    <property type="evidence" value="ECO:0007669"/>
    <property type="project" value="UniProtKB-ARBA"/>
</dbReference>
<comment type="caution">
    <text evidence="12">The sequence shown here is derived from an EMBL/GenBank/DDBJ whole genome shotgun (WGS) entry which is preliminary data.</text>
</comment>
<dbReference type="UniPathway" id="UPA00251">
    <property type="reaction ID" value="UER00320"/>
</dbReference>
<dbReference type="InterPro" id="IPR036108">
    <property type="entry name" value="4pyrrol_syn_uPrphyn_synt_sf"/>
</dbReference>
<dbReference type="OrthoDB" id="21469at2759"/>
<dbReference type="GO" id="GO:0006780">
    <property type="term" value="P:uroporphyrinogen III biosynthetic process"/>
    <property type="evidence" value="ECO:0007669"/>
    <property type="project" value="InterPro"/>
</dbReference>
<dbReference type="GO" id="GO:0005829">
    <property type="term" value="C:cytosol"/>
    <property type="evidence" value="ECO:0007669"/>
    <property type="project" value="TreeGrafter"/>
</dbReference>
<protein>
    <recommendedName>
        <fullName evidence="9">Uroporphyrinogen-III synthase</fullName>
        <ecNumber evidence="3">4.2.1.75</ecNumber>
    </recommendedName>
    <alternativeName>
        <fullName evidence="8">Hydroxymethylbilane hydrolyase [cyclizing]</fullName>
    </alternativeName>
    <alternativeName>
        <fullName evidence="7">Uroporphyrinogen-III cosynthase</fullName>
    </alternativeName>
</protein>
<comment type="catalytic activity">
    <reaction evidence="10">
        <text>hydroxymethylbilane = uroporphyrinogen III + H2O</text>
        <dbReference type="Rhea" id="RHEA:18965"/>
        <dbReference type="ChEBI" id="CHEBI:15377"/>
        <dbReference type="ChEBI" id="CHEBI:57308"/>
        <dbReference type="ChEBI" id="CHEBI:57845"/>
        <dbReference type="EC" id="4.2.1.75"/>
    </reaction>
</comment>
<comment type="similarity">
    <text evidence="2">Belongs to the uroporphyrinogen-III synthase family.</text>
</comment>
<keyword evidence="13" id="KW-1185">Reference proteome</keyword>
<feature type="domain" description="Tetrapyrrole biosynthesis uroporphyrinogen III synthase" evidence="11">
    <location>
        <begin position="20"/>
        <end position="200"/>
    </location>
</feature>
<dbReference type="Pfam" id="PF02602">
    <property type="entry name" value="HEM4"/>
    <property type="match status" value="1"/>
</dbReference>
<dbReference type="InterPro" id="IPR003754">
    <property type="entry name" value="4pyrrol_synth_uPrphyn_synth"/>
</dbReference>
<evidence type="ECO:0000313" key="12">
    <source>
        <dbReference type="EMBL" id="PRP85760.1"/>
    </source>
</evidence>
<evidence type="ECO:0000256" key="7">
    <source>
        <dbReference type="ARBA" id="ARBA00031702"/>
    </source>
</evidence>
<evidence type="ECO:0000256" key="6">
    <source>
        <dbReference type="ARBA" id="ARBA00023244"/>
    </source>
</evidence>
<evidence type="ECO:0000256" key="1">
    <source>
        <dbReference type="ARBA" id="ARBA00004772"/>
    </source>
</evidence>
<gene>
    <name evidence="12" type="ORF">PROFUN_06354</name>
</gene>
<dbReference type="GO" id="GO:0006782">
    <property type="term" value="P:protoporphyrinogen IX biosynthetic process"/>
    <property type="evidence" value="ECO:0007669"/>
    <property type="project" value="UniProtKB-UniPathway"/>
</dbReference>
<evidence type="ECO:0000256" key="5">
    <source>
        <dbReference type="ARBA" id="ARBA00023239"/>
    </source>
</evidence>
<evidence type="ECO:0000256" key="3">
    <source>
        <dbReference type="ARBA" id="ARBA00013109"/>
    </source>
</evidence>
<dbReference type="AlphaFoldDB" id="A0A2P6NP79"/>
<proteinExistence type="inferred from homology"/>
<name>A0A2P6NP79_9EUKA</name>
<dbReference type="GO" id="GO:0004852">
    <property type="term" value="F:uroporphyrinogen-III synthase activity"/>
    <property type="evidence" value="ECO:0007669"/>
    <property type="project" value="UniProtKB-EC"/>
</dbReference>
<dbReference type="InterPro" id="IPR039793">
    <property type="entry name" value="UROS/Hem4"/>
</dbReference>
<comment type="pathway">
    <text evidence="1">Porphyrin-containing compound metabolism; protoporphyrin-IX biosynthesis; coproporphyrinogen-III from 5-aminolevulinate: step 3/4.</text>
</comment>
<evidence type="ECO:0000313" key="13">
    <source>
        <dbReference type="Proteomes" id="UP000241769"/>
    </source>
</evidence>
<dbReference type="PANTHER" id="PTHR12390">
    <property type="entry name" value="UROPORPHYRINOGEN III SYNTHASE"/>
    <property type="match status" value="1"/>
</dbReference>
<evidence type="ECO:0000256" key="10">
    <source>
        <dbReference type="ARBA" id="ARBA00048617"/>
    </source>
</evidence>
<dbReference type="EMBL" id="MDYQ01000040">
    <property type="protein sequence ID" value="PRP85760.1"/>
    <property type="molecule type" value="Genomic_DNA"/>
</dbReference>
<evidence type="ECO:0000256" key="2">
    <source>
        <dbReference type="ARBA" id="ARBA00008133"/>
    </source>
</evidence>
<dbReference type="Gene3D" id="3.40.50.10090">
    <property type="match status" value="2"/>
</dbReference>
<keyword evidence="4" id="KW-0350">Heme biosynthesis</keyword>
<reference evidence="12 13" key="1">
    <citation type="journal article" date="2018" name="Genome Biol. Evol.">
        <title>Multiple Roots of Fruiting Body Formation in Amoebozoa.</title>
        <authorList>
            <person name="Hillmann F."/>
            <person name="Forbes G."/>
            <person name="Novohradska S."/>
            <person name="Ferling I."/>
            <person name="Riege K."/>
            <person name="Groth M."/>
            <person name="Westermann M."/>
            <person name="Marz M."/>
            <person name="Spaller T."/>
            <person name="Winckler T."/>
            <person name="Schaap P."/>
            <person name="Glockner G."/>
        </authorList>
    </citation>
    <scope>NUCLEOTIDE SEQUENCE [LARGE SCALE GENOMIC DNA]</scope>
    <source>
        <strain evidence="12 13">Jena</strain>
    </source>
</reference>